<dbReference type="EMBL" id="MHLI01000002">
    <property type="protein sequence ID" value="OGZ06474.1"/>
    <property type="molecule type" value="Genomic_DNA"/>
</dbReference>
<feature type="compositionally biased region" description="Acidic residues" evidence="4">
    <location>
        <begin position="148"/>
        <end position="164"/>
    </location>
</feature>
<dbReference type="Proteomes" id="UP000177122">
    <property type="component" value="Unassembled WGS sequence"/>
</dbReference>
<dbReference type="NCBIfam" id="TIGR00621">
    <property type="entry name" value="ssb"/>
    <property type="match status" value="1"/>
</dbReference>
<dbReference type="GO" id="GO:0003697">
    <property type="term" value="F:single-stranded DNA binding"/>
    <property type="evidence" value="ECO:0007669"/>
    <property type="project" value="UniProtKB-UniRule"/>
</dbReference>
<evidence type="ECO:0000313" key="6">
    <source>
        <dbReference type="Proteomes" id="UP000177122"/>
    </source>
</evidence>
<keyword evidence="1 2" id="KW-0238">DNA-binding</keyword>
<dbReference type="GO" id="GO:0006260">
    <property type="term" value="P:DNA replication"/>
    <property type="evidence" value="ECO:0007669"/>
    <property type="project" value="InterPro"/>
</dbReference>
<accession>A0A1G2CYM8</accession>
<reference evidence="5 6" key="1">
    <citation type="journal article" date="2016" name="Nat. Commun.">
        <title>Thousands of microbial genomes shed light on interconnected biogeochemical processes in an aquifer system.</title>
        <authorList>
            <person name="Anantharaman K."/>
            <person name="Brown C.T."/>
            <person name="Hug L.A."/>
            <person name="Sharon I."/>
            <person name="Castelle C.J."/>
            <person name="Probst A.J."/>
            <person name="Thomas B.C."/>
            <person name="Singh A."/>
            <person name="Wilkins M.J."/>
            <person name="Karaoz U."/>
            <person name="Brodie E.L."/>
            <person name="Williams K.H."/>
            <person name="Hubbard S.S."/>
            <person name="Banfield J.F."/>
        </authorList>
    </citation>
    <scope>NUCLEOTIDE SEQUENCE [LARGE SCALE GENOMIC DNA]</scope>
</reference>
<sequence>MYINKAFIYGNLTRDPESRALPNGTPVASFSVATNRVYKDKAGVKQESVDYHNVVVFGRQAEIVTQYLRKGSSVFVEGRIQTRSWDDKEGKKQYRTEINAERVQFGPKAGGTSGEYTPTEIKGTGSPTGAPKAQPKANAAQPQPAELDTIEYPDEDINPDDIPF</sequence>
<dbReference type="AlphaFoldDB" id="A0A1G2CYM8"/>
<dbReference type="GO" id="GO:0009295">
    <property type="term" value="C:nucleoid"/>
    <property type="evidence" value="ECO:0007669"/>
    <property type="project" value="TreeGrafter"/>
</dbReference>
<dbReference type="SUPFAM" id="SSF50249">
    <property type="entry name" value="Nucleic acid-binding proteins"/>
    <property type="match status" value="1"/>
</dbReference>
<name>A0A1G2CYM8_9BACT</name>
<dbReference type="Gene3D" id="2.40.50.140">
    <property type="entry name" value="Nucleic acid-binding proteins"/>
    <property type="match status" value="1"/>
</dbReference>
<protein>
    <recommendedName>
        <fullName evidence="2 3">Single-stranded DNA-binding protein</fullName>
        <shortName evidence="2">SSB</shortName>
    </recommendedName>
</protein>
<dbReference type="PIRSF" id="PIRSF002070">
    <property type="entry name" value="SSB"/>
    <property type="match status" value="1"/>
</dbReference>
<evidence type="ECO:0000313" key="5">
    <source>
        <dbReference type="EMBL" id="OGZ06474.1"/>
    </source>
</evidence>
<dbReference type="PROSITE" id="PS50935">
    <property type="entry name" value="SSB"/>
    <property type="match status" value="1"/>
</dbReference>
<feature type="compositionally biased region" description="Low complexity" evidence="4">
    <location>
        <begin position="130"/>
        <end position="145"/>
    </location>
</feature>
<comment type="caution">
    <text evidence="5">The sequence shown here is derived from an EMBL/GenBank/DDBJ whole genome shotgun (WGS) entry which is preliminary data.</text>
</comment>
<dbReference type="Pfam" id="PF00436">
    <property type="entry name" value="SSB"/>
    <property type="match status" value="1"/>
</dbReference>
<evidence type="ECO:0000256" key="2">
    <source>
        <dbReference type="HAMAP-Rule" id="MF_00984"/>
    </source>
</evidence>
<proteinExistence type="inferred from homology"/>
<dbReference type="PANTHER" id="PTHR10302:SF27">
    <property type="entry name" value="SINGLE-STRANDED DNA-BINDING PROTEIN"/>
    <property type="match status" value="1"/>
</dbReference>
<evidence type="ECO:0000256" key="1">
    <source>
        <dbReference type="ARBA" id="ARBA00023125"/>
    </source>
</evidence>
<dbReference type="HAMAP" id="MF_00984">
    <property type="entry name" value="SSB"/>
    <property type="match status" value="1"/>
</dbReference>
<feature type="region of interest" description="Disordered" evidence="4">
    <location>
        <begin position="105"/>
        <end position="164"/>
    </location>
</feature>
<dbReference type="InterPro" id="IPR012340">
    <property type="entry name" value="NA-bd_OB-fold"/>
</dbReference>
<comment type="subunit">
    <text evidence="2">Homotetramer.</text>
</comment>
<evidence type="ECO:0000256" key="4">
    <source>
        <dbReference type="SAM" id="MobiDB-lite"/>
    </source>
</evidence>
<dbReference type="InterPro" id="IPR011344">
    <property type="entry name" value="ssDNA-bd"/>
</dbReference>
<evidence type="ECO:0000256" key="3">
    <source>
        <dbReference type="PIRNR" id="PIRNR002070"/>
    </source>
</evidence>
<dbReference type="PANTHER" id="PTHR10302">
    <property type="entry name" value="SINGLE-STRANDED DNA-BINDING PROTEIN"/>
    <property type="match status" value="1"/>
</dbReference>
<dbReference type="InterPro" id="IPR000424">
    <property type="entry name" value="Primosome_PriB/ssb"/>
</dbReference>
<dbReference type="CDD" id="cd04496">
    <property type="entry name" value="SSB_OBF"/>
    <property type="match status" value="1"/>
</dbReference>
<gene>
    <name evidence="5" type="ORF">A2845_06165</name>
</gene>
<organism evidence="5 6">
    <name type="scientific">Candidatus Lloydbacteria bacterium RIFCSPHIGHO2_01_FULL_49_22</name>
    <dbReference type="NCBI Taxonomy" id="1798658"/>
    <lineage>
        <taxon>Bacteria</taxon>
        <taxon>Candidatus Lloydiibacteriota</taxon>
    </lineage>
</organism>
<comment type="caution">
    <text evidence="2">Lacks conserved residue(s) required for the propagation of feature annotation.</text>
</comment>